<dbReference type="EMBL" id="SZQA01000033">
    <property type="protein sequence ID" value="TKK84640.1"/>
    <property type="molecule type" value="Genomic_DNA"/>
</dbReference>
<accession>A0A4U3M7X0</accession>
<keyword evidence="2" id="KW-1185">Reference proteome</keyword>
<gene>
    <name evidence="1" type="ORF">FDA94_28845</name>
</gene>
<proteinExistence type="predicted"/>
<evidence type="ECO:0000313" key="2">
    <source>
        <dbReference type="Proteomes" id="UP000308705"/>
    </source>
</evidence>
<sequence length="91" mass="10317">MGRILHSLGVSISTLRQLDREREGNDVTLVESRHAIKNHFTRSAWLLLVHLQRLSDQGLRWVNIKDEALQQLPASVGASTIAITRPWLVEP</sequence>
<comment type="caution">
    <text evidence="1">The sequence shown here is derived from an EMBL/GenBank/DDBJ whole genome shotgun (WGS) entry which is preliminary data.</text>
</comment>
<evidence type="ECO:0000313" key="1">
    <source>
        <dbReference type="EMBL" id="TKK84640.1"/>
    </source>
</evidence>
<organism evidence="1 2">
    <name type="scientific">Herbidospora galbida</name>
    <dbReference type="NCBI Taxonomy" id="2575442"/>
    <lineage>
        <taxon>Bacteria</taxon>
        <taxon>Bacillati</taxon>
        <taxon>Actinomycetota</taxon>
        <taxon>Actinomycetes</taxon>
        <taxon>Streptosporangiales</taxon>
        <taxon>Streptosporangiaceae</taxon>
        <taxon>Herbidospora</taxon>
    </lineage>
</organism>
<reference evidence="1 2" key="1">
    <citation type="submission" date="2019-04" db="EMBL/GenBank/DDBJ databases">
        <title>Herbidospora sp. NEAU-GS14.nov., a novel actinomycete isolated from soil.</title>
        <authorList>
            <person name="Han L."/>
        </authorList>
    </citation>
    <scope>NUCLEOTIDE SEQUENCE [LARGE SCALE GENOMIC DNA]</scope>
    <source>
        <strain evidence="1 2">NEAU-GS14</strain>
    </source>
</reference>
<dbReference type="Proteomes" id="UP000308705">
    <property type="component" value="Unassembled WGS sequence"/>
</dbReference>
<protein>
    <submittedName>
        <fullName evidence="1">Uncharacterized protein</fullName>
    </submittedName>
</protein>
<dbReference type="RefSeq" id="WP_137250224.1">
    <property type="nucleotide sequence ID" value="NZ_SZQA01000033.1"/>
</dbReference>
<name>A0A4U3M7X0_9ACTN</name>
<dbReference type="AlphaFoldDB" id="A0A4U3M7X0"/>